<dbReference type="AlphaFoldDB" id="S9QEB9"/>
<comment type="similarity">
    <text evidence="1">Belongs to the LysR transcriptional regulatory family.</text>
</comment>
<feature type="domain" description="HTH lysR-type" evidence="5">
    <location>
        <begin position="10"/>
        <end position="60"/>
    </location>
</feature>
<evidence type="ECO:0000313" key="6">
    <source>
        <dbReference type="EMBL" id="EPX79796.1"/>
    </source>
</evidence>
<dbReference type="PRINTS" id="PR00039">
    <property type="entry name" value="HTHLYSR"/>
</dbReference>
<dbReference type="SUPFAM" id="SSF46785">
    <property type="entry name" value="Winged helix' DNA-binding domain"/>
    <property type="match status" value="1"/>
</dbReference>
<evidence type="ECO:0000256" key="2">
    <source>
        <dbReference type="ARBA" id="ARBA00023015"/>
    </source>
</evidence>
<dbReference type="PANTHER" id="PTHR30427">
    <property type="entry name" value="TRANSCRIPTIONAL ACTIVATOR PROTEIN LYSR"/>
    <property type="match status" value="1"/>
</dbReference>
<reference evidence="7" key="1">
    <citation type="journal article" date="2014" name="Stand. Genomic Sci.">
        <title>Genome sequence of the exopolysaccharide-producing Salipiger mucosus type strain (DSM 16094(T)), a moderately halophilic member of the Roseobacter clade.</title>
        <authorList>
            <person name="Riedel T."/>
            <person name="Spring S."/>
            <person name="Fiebig A."/>
            <person name="Petersen J."/>
            <person name="Kyrpides N.C."/>
            <person name="Goker M."/>
            <person name="Klenk H.P."/>
        </authorList>
    </citation>
    <scope>NUCLEOTIDE SEQUENCE [LARGE SCALE GENOMIC DNA]</scope>
    <source>
        <strain evidence="7">DSM 16094</strain>
    </source>
</reference>
<dbReference type="InterPro" id="IPR036388">
    <property type="entry name" value="WH-like_DNA-bd_sf"/>
</dbReference>
<dbReference type="Gene3D" id="3.40.190.290">
    <property type="match status" value="1"/>
</dbReference>
<dbReference type="SUPFAM" id="SSF53850">
    <property type="entry name" value="Periplasmic binding protein-like II"/>
    <property type="match status" value="1"/>
</dbReference>
<gene>
    <name evidence="6" type="ORF">Salmuc_02557</name>
</gene>
<dbReference type="HOGENOM" id="CLU_039613_6_3_5"/>
<keyword evidence="2" id="KW-0805">Transcription regulation</keyword>
<dbReference type="PROSITE" id="PS50931">
    <property type="entry name" value="HTH_LYSR"/>
    <property type="match status" value="1"/>
</dbReference>
<dbReference type="GO" id="GO:0003700">
    <property type="term" value="F:DNA-binding transcription factor activity"/>
    <property type="evidence" value="ECO:0007669"/>
    <property type="project" value="InterPro"/>
</dbReference>
<dbReference type="InterPro" id="IPR005119">
    <property type="entry name" value="LysR_subst-bd"/>
</dbReference>
<dbReference type="EMBL" id="APVH01000033">
    <property type="protein sequence ID" value="EPX79796.1"/>
    <property type="molecule type" value="Genomic_DNA"/>
</dbReference>
<dbReference type="RefSeq" id="WP_020042796.1">
    <property type="nucleotide sequence ID" value="NZ_KE557278.1"/>
</dbReference>
<dbReference type="CDD" id="cd08415">
    <property type="entry name" value="PBP2_LysR_opines_like"/>
    <property type="match status" value="1"/>
</dbReference>
<dbReference type="Pfam" id="PF03466">
    <property type="entry name" value="LysR_substrate"/>
    <property type="match status" value="1"/>
</dbReference>
<sequence length="302" mass="33002">MSVNPQLYTAFQAIMRAGTVSGAAELLGRSQPAVSRMIDKLEDSVGVKLFERRKGRVVPTHAAHLLLDEVERLFVSMATLEDFGRRMALGQDSGVGVASLPALGLDFMPEVVARFRALRPQARVVLNVRMSVTVEKWVATQQVDFGLAETPFQLSGFETRIFADSSYVVAMPADHPLAGLDEVTPAHLNGVDFVGWTPAVTARRIFDDIMQGAGVVPQMLVESTMSAPMCSLVRRGLGVAVVDPFTAWAQRDPSLVFRPFLPRIPCRIALLQPETRNPTALAEDLIGLSETLRDEAVTEIFD</sequence>
<dbReference type="Gene3D" id="1.10.10.10">
    <property type="entry name" value="Winged helix-like DNA-binding domain superfamily/Winged helix DNA-binding domain"/>
    <property type="match status" value="1"/>
</dbReference>
<dbReference type="InterPro" id="IPR037424">
    <property type="entry name" value="NocR_PBP2"/>
</dbReference>
<evidence type="ECO:0000256" key="3">
    <source>
        <dbReference type="ARBA" id="ARBA00023125"/>
    </source>
</evidence>
<protein>
    <submittedName>
        <fullName evidence="6">Transcriptional regulatory protein</fullName>
    </submittedName>
</protein>
<keyword evidence="3" id="KW-0238">DNA-binding</keyword>
<proteinExistence type="inferred from homology"/>
<evidence type="ECO:0000313" key="7">
    <source>
        <dbReference type="Proteomes" id="UP000015347"/>
    </source>
</evidence>
<name>S9QEB9_9RHOB</name>
<dbReference type="OrthoDB" id="7260751at2"/>
<dbReference type="GO" id="GO:0043565">
    <property type="term" value="F:sequence-specific DNA binding"/>
    <property type="evidence" value="ECO:0007669"/>
    <property type="project" value="TreeGrafter"/>
</dbReference>
<dbReference type="InterPro" id="IPR036390">
    <property type="entry name" value="WH_DNA-bd_sf"/>
</dbReference>
<dbReference type="Pfam" id="PF00126">
    <property type="entry name" value="HTH_1"/>
    <property type="match status" value="1"/>
</dbReference>
<keyword evidence="7" id="KW-1185">Reference proteome</keyword>
<dbReference type="STRING" id="1123237.Salmuc_02557"/>
<keyword evidence="4" id="KW-0804">Transcription</keyword>
<dbReference type="GO" id="GO:0010628">
    <property type="term" value="P:positive regulation of gene expression"/>
    <property type="evidence" value="ECO:0007669"/>
    <property type="project" value="TreeGrafter"/>
</dbReference>
<organism evidence="6 7">
    <name type="scientific">Salipiger mucosus DSM 16094</name>
    <dbReference type="NCBI Taxonomy" id="1123237"/>
    <lineage>
        <taxon>Bacteria</taxon>
        <taxon>Pseudomonadati</taxon>
        <taxon>Pseudomonadota</taxon>
        <taxon>Alphaproteobacteria</taxon>
        <taxon>Rhodobacterales</taxon>
        <taxon>Roseobacteraceae</taxon>
        <taxon>Salipiger</taxon>
    </lineage>
</organism>
<dbReference type="Proteomes" id="UP000015347">
    <property type="component" value="Unassembled WGS sequence"/>
</dbReference>
<dbReference type="PANTHER" id="PTHR30427:SF1">
    <property type="entry name" value="TRANSCRIPTIONAL ACTIVATOR PROTEIN LYSR"/>
    <property type="match status" value="1"/>
</dbReference>
<evidence type="ECO:0000256" key="1">
    <source>
        <dbReference type="ARBA" id="ARBA00009437"/>
    </source>
</evidence>
<comment type="caution">
    <text evidence="6">The sequence shown here is derived from an EMBL/GenBank/DDBJ whole genome shotgun (WGS) entry which is preliminary data.</text>
</comment>
<evidence type="ECO:0000259" key="5">
    <source>
        <dbReference type="PROSITE" id="PS50931"/>
    </source>
</evidence>
<dbReference type="InterPro" id="IPR000847">
    <property type="entry name" value="LysR_HTH_N"/>
</dbReference>
<dbReference type="eggNOG" id="COG0583">
    <property type="taxonomic scope" value="Bacteria"/>
</dbReference>
<evidence type="ECO:0000256" key="4">
    <source>
        <dbReference type="ARBA" id="ARBA00023163"/>
    </source>
</evidence>
<accession>S9QEB9</accession>